<dbReference type="AlphaFoldDB" id="A0AAV2H0K0"/>
<evidence type="ECO:0000313" key="3">
    <source>
        <dbReference type="Proteomes" id="UP001497497"/>
    </source>
</evidence>
<protein>
    <submittedName>
        <fullName evidence="2">Uncharacterized protein</fullName>
    </submittedName>
</protein>
<dbReference type="Proteomes" id="UP001497497">
    <property type="component" value="Unassembled WGS sequence"/>
</dbReference>
<feature type="compositionally biased region" description="Polar residues" evidence="1">
    <location>
        <begin position="255"/>
        <end position="268"/>
    </location>
</feature>
<feature type="compositionally biased region" description="Low complexity" evidence="1">
    <location>
        <begin position="275"/>
        <end position="284"/>
    </location>
</feature>
<accession>A0AAV2H0K0</accession>
<proteinExistence type="predicted"/>
<feature type="compositionally biased region" description="Polar residues" evidence="1">
    <location>
        <begin position="19"/>
        <end position="31"/>
    </location>
</feature>
<evidence type="ECO:0000256" key="1">
    <source>
        <dbReference type="SAM" id="MobiDB-lite"/>
    </source>
</evidence>
<feature type="compositionally biased region" description="Basic and acidic residues" evidence="1">
    <location>
        <begin position="7"/>
        <end position="18"/>
    </location>
</feature>
<reference evidence="2 3" key="1">
    <citation type="submission" date="2024-04" db="EMBL/GenBank/DDBJ databases">
        <authorList>
            <consortium name="Genoscope - CEA"/>
            <person name="William W."/>
        </authorList>
    </citation>
    <scope>NUCLEOTIDE SEQUENCE [LARGE SCALE GENOMIC DNA]</scope>
</reference>
<gene>
    <name evidence="2" type="ORF">GSLYS_00001320001</name>
</gene>
<comment type="caution">
    <text evidence="2">The sequence shown here is derived from an EMBL/GenBank/DDBJ whole genome shotgun (WGS) entry which is preliminary data.</text>
</comment>
<feature type="region of interest" description="Disordered" evidence="1">
    <location>
        <begin position="1"/>
        <end position="80"/>
    </location>
</feature>
<name>A0AAV2H0K0_LYMST</name>
<evidence type="ECO:0000313" key="2">
    <source>
        <dbReference type="EMBL" id="CAL1527143.1"/>
    </source>
</evidence>
<feature type="region of interest" description="Disordered" evidence="1">
    <location>
        <begin position="255"/>
        <end position="284"/>
    </location>
</feature>
<sequence length="406" mass="44497">MASASGDDGKDSRKRNNEKVNTTGEKSGPDTNQDREIRQLPSNINTVEVDPLQEIGACALPGDKDNTSAKSFNPEDALGSSSLSLDSIDRLHISDANVNQVSSNQLVTDFGISTRINPSASSIGDTTQDISLASRNSGRVAQHYNLQSCATSSGLSSESLGINPSSSPLAMNIPVSIDGQRMKNTEIPVGMAERQMSFQSVQSCLQSLPGIHNDFLQQKGAYAQGADSYREAQFSTNGGASPSTQRFQSLDDNNINMSVQTPSASANEMTARLESSPSSQIQQPLSHSSSVISIRSEIPSNCLVRRLPRRIIQLVAGHLQVRLLHGTWKDLVELHDWNYERTFLFESQPHNEGIFFSLLREPEFQNYTLENLRQDLIDIPRKDVLHDLNEMINNHNEAATRGSSNQ</sequence>
<dbReference type="EMBL" id="CAXITT010000012">
    <property type="protein sequence ID" value="CAL1527143.1"/>
    <property type="molecule type" value="Genomic_DNA"/>
</dbReference>
<organism evidence="2 3">
    <name type="scientific">Lymnaea stagnalis</name>
    <name type="common">Great pond snail</name>
    <name type="synonym">Helix stagnalis</name>
    <dbReference type="NCBI Taxonomy" id="6523"/>
    <lineage>
        <taxon>Eukaryota</taxon>
        <taxon>Metazoa</taxon>
        <taxon>Spiralia</taxon>
        <taxon>Lophotrochozoa</taxon>
        <taxon>Mollusca</taxon>
        <taxon>Gastropoda</taxon>
        <taxon>Heterobranchia</taxon>
        <taxon>Euthyneura</taxon>
        <taxon>Panpulmonata</taxon>
        <taxon>Hygrophila</taxon>
        <taxon>Lymnaeoidea</taxon>
        <taxon>Lymnaeidae</taxon>
        <taxon>Lymnaea</taxon>
    </lineage>
</organism>
<keyword evidence="3" id="KW-1185">Reference proteome</keyword>